<dbReference type="RefSeq" id="WP_124277436.1">
    <property type="nucleotide sequence ID" value="NZ_RDBM01000037.1"/>
</dbReference>
<feature type="domain" description="FAD-binding" evidence="3">
    <location>
        <begin position="24"/>
        <end position="207"/>
    </location>
</feature>
<sequence length="571" mass="65351">MSTKDQAVKAQAAKEAPGAGERNECDVLILGSGLAGSITGAILARQGANVALIDAGQHPRFSIGESQNPQLVEWLHILAARYDVPEIKHMLDVKAITEHMGPHHGRKQSFGFVSHRKNREPDPREANMFVIPKMLTEAIHLYRQDTDSYYLNVAAKYGCTLRQNWRATDLDFDDDGVTVTGANGEVFRAKYLIDASGFRSPLAEKFALRDNPPRHKHHARSLFTHYVGVKPYDDVCNYPEALRPPADSPFHGGTLHHLIERGWFWIIPFDNYKDSKNPVCSVGLTFDERLYPKPKDMTPDEEFNHYLDMYPAVKRQFDGAKRVREWVSTDRIQYSSKQTVGDRWCLMSHAAGFIDPLFSRGLSNTFEVVDALAWRVLDALREDDFTAERFEYVERLEQGLLDYNDKIVNSSYIAFSHFRLWNAVFRVWACFTTPATMRQIQARQSFELDGDDRHFKEMEKSPYTGLWWPDSHAFKHLFDITAETCERYEAGEIDGDKAADIVFEAIRDCESVNTPFGWKGPEDHRFFRATTPTMMKFMWWASTSGPKEMRDLGRSMLKGVVKQGIRGRKVS</sequence>
<dbReference type="AlphaFoldDB" id="A0A652KJ39"/>
<keyword evidence="1" id="KW-0560">Oxidoreductase</keyword>
<evidence type="ECO:0000256" key="2">
    <source>
        <dbReference type="ARBA" id="ARBA00038396"/>
    </source>
</evidence>
<dbReference type="InterPro" id="IPR036188">
    <property type="entry name" value="FAD/NAD-bd_sf"/>
</dbReference>
<dbReference type="Pfam" id="PF01494">
    <property type="entry name" value="FAD_binding_3"/>
    <property type="match status" value="1"/>
</dbReference>
<evidence type="ECO:0000256" key="1">
    <source>
        <dbReference type="ARBA" id="ARBA00023002"/>
    </source>
</evidence>
<dbReference type="GO" id="GO:0071949">
    <property type="term" value="F:FAD binding"/>
    <property type="evidence" value="ECO:0007669"/>
    <property type="project" value="InterPro"/>
</dbReference>
<protein>
    <submittedName>
        <fullName evidence="4">NAD(P)/FAD-dependent oxidoreductase</fullName>
    </submittedName>
</protein>
<comment type="similarity">
    <text evidence="2">Belongs to the flavin-dependent halogenase family. Bacterial tryptophan halogenase subfamily.</text>
</comment>
<dbReference type="SUPFAM" id="SSF51905">
    <property type="entry name" value="FAD/NAD(P)-binding domain"/>
    <property type="match status" value="1"/>
</dbReference>
<dbReference type="Gene3D" id="3.50.50.60">
    <property type="entry name" value="FAD/NAD(P)-binding domain"/>
    <property type="match status" value="1"/>
</dbReference>
<name>A0A652KJ39_9ACTN</name>
<reference evidence="4" key="1">
    <citation type="submission" date="2018-10" db="EMBL/GenBank/DDBJ databases">
        <authorList>
            <person name="Hariharan J."/>
            <person name="Choudoir M.J."/>
            <person name="Diebold P."/>
            <person name="Panke-Buisse K."/>
            <person name="Campbell A.N."/>
            <person name="Buckley D.H."/>
        </authorList>
    </citation>
    <scope>NUCLEOTIDE SEQUENCE</scope>
    <source>
        <strain evidence="4">Gb1</strain>
    </source>
</reference>
<dbReference type="InterPro" id="IPR050816">
    <property type="entry name" value="Flavin-dep_Halogenase_NPB"/>
</dbReference>
<evidence type="ECO:0000259" key="3">
    <source>
        <dbReference type="Pfam" id="PF01494"/>
    </source>
</evidence>
<dbReference type="InterPro" id="IPR002938">
    <property type="entry name" value="FAD-bd"/>
</dbReference>
<dbReference type="PRINTS" id="PR00420">
    <property type="entry name" value="RNGMNOXGNASE"/>
</dbReference>
<dbReference type="PANTHER" id="PTHR43747:SF5">
    <property type="entry name" value="FAD-BINDING DOMAIN-CONTAINING PROTEIN"/>
    <property type="match status" value="1"/>
</dbReference>
<dbReference type="GO" id="GO:0016491">
    <property type="term" value="F:oxidoreductase activity"/>
    <property type="evidence" value="ECO:0007669"/>
    <property type="project" value="UniProtKB-KW"/>
</dbReference>
<evidence type="ECO:0000313" key="4">
    <source>
        <dbReference type="EMBL" id="TXS23727.1"/>
    </source>
</evidence>
<accession>A0A652KJ39</accession>
<gene>
    <name evidence="4" type="ORF">EAO74_24530</name>
</gene>
<dbReference type="PANTHER" id="PTHR43747">
    <property type="entry name" value="FAD-BINDING PROTEIN"/>
    <property type="match status" value="1"/>
</dbReference>
<comment type="caution">
    <text evidence="4">The sequence shown here is derived from an EMBL/GenBank/DDBJ whole genome shotgun (WGS) entry which is preliminary data.</text>
</comment>
<dbReference type="EMBL" id="RDBM01000037">
    <property type="protein sequence ID" value="TXS23727.1"/>
    <property type="molecule type" value="Genomic_DNA"/>
</dbReference>
<organism evidence="4">
    <name type="scientific">Streptomyces sp. gb1(2016)</name>
    <dbReference type="NCBI Taxonomy" id="1828321"/>
    <lineage>
        <taxon>Bacteria</taxon>
        <taxon>Bacillati</taxon>
        <taxon>Actinomycetota</taxon>
        <taxon>Actinomycetes</taxon>
        <taxon>Kitasatosporales</taxon>
        <taxon>Streptomycetaceae</taxon>
        <taxon>Streptomyces</taxon>
    </lineage>
</organism>
<proteinExistence type="inferred from homology"/>